<dbReference type="Proteomes" id="UP000050741">
    <property type="component" value="Unassembled WGS sequence"/>
</dbReference>
<evidence type="ECO:0000313" key="2">
    <source>
        <dbReference type="WBParaSite" id="GPLIN_001632900"/>
    </source>
</evidence>
<evidence type="ECO:0000313" key="1">
    <source>
        <dbReference type="Proteomes" id="UP000050741"/>
    </source>
</evidence>
<accession>A0A183CTX1</accession>
<dbReference type="AlphaFoldDB" id="A0A183CTX1"/>
<keyword evidence="1" id="KW-1185">Reference proteome</keyword>
<reference evidence="2" key="2">
    <citation type="submission" date="2016-06" db="UniProtKB">
        <authorList>
            <consortium name="WormBaseParasite"/>
        </authorList>
    </citation>
    <scope>IDENTIFICATION</scope>
</reference>
<protein>
    <submittedName>
        <fullName evidence="2">Archease domain-containing protein</fullName>
    </submittedName>
</protein>
<sequence length="204" mass="21773">DAAATRAGTSDELRKLWDQFYAEAALLPNISDPEAPVGDASAARCVALVGPEMPSGGDSKATAYAAEAMVSGWHSLRYPRAGSGGRSYALFGPLALIEQSLMDHAFDFLYEQLRLEEREGIAHVELVDVDDILPVSTTRACGVQQRPDNCSPAIQYRVFGAHQLKFDFDLTADVGAAAAVEGQAGDEHPSAELRANTYNGLCLS</sequence>
<name>A0A183CTX1_GLOPA</name>
<dbReference type="WBParaSite" id="GPLIN_001632900">
    <property type="protein sequence ID" value="GPLIN_001632900"/>
    <property type="gene ID" value="GPLIN_001632900"/>
</dbReference>
<proteinExistence type="predicted"/>
<reference evidence="1" key="1">
    <citation type="submission" date="2014-05" db="EMBL/GenBank/DDBJ databases">
        <title>The genome and life-stage specific transcriptomes of Globodera pallida elucidate key aspects of plant parasitism by a cyst nematode.</title>
        <authorList>
            <person name="Cotton J.A."/>
            <person name="Lilley C.J."/>
            <person name="Jones L.M."/>
            <person name="Kikuchi T."/>
            <person name="Reid A.J."/>
            <person name="Thorpe P."/>
            <person name="Tsai I.J."/>
            <person name="Beasley H."/>
            <person name="Blok V."/>
            <person name="Cock P.J.A."/>
            <person name="Van den Akker S.E."/>
            <person name="Holroyd N."/>
            <person name="Hunt M."/>
            <person name="Mantelin S."/>
            <person name="Naghra H."/>
            <person name="Pain A."/>
            <person name="Palomares-Rius J.E."/>
            <person name="Zarowiecki M."/>
            <person name="Berriman M."/>
            <person name="Jones J.T."/>
            <person name="Urwin P.E."/>
        </authorList>
    </citation>
    <scope>NUCLEOTIDE SEQUENCE [LARGE SCALE GENOMIC DNA]</scope>
    <source>
        <strain evidence="1">Lindley</strain>
    </source>
</reference>
<organism evidence="1 2">
    <name type="scientific">Globodera pallida</name>
    <name type="common">Potato cyst nematode worm</name>
    <name type="synonym">Heterodera pallida</name>
    <dbReference type="NCBI Taxonomy" id="36090"/>
    <lineage>
        <taxon>Eukaryota</taxon>
        <taxon>Metazoa</taxon>
        <taxon>Ecdysozoa</taxon>
        <taxon>Nematoda</taxon>
        <taxon>Chromadorea</taxon>
        <taxon>Rhabditida</taxon>
        <taxon>Tylenchina</taxon>
        <taxon>Tylenchomorpha</taxon>
        <taxon>Tylenchoidea</taxon>
        <taxon>Heteroderidae</taxon>
        <taxon>Heteroderinae</taxon>
        <taxon>Globodera</taxon>
    </lineage>
</organism>